<evidence type="ECO:0000313" key="2">
    <source>
        <dbReference type="Proteomes" id="UP000005877"/>
    </source>
</evidence>
<proteinExistence type="predicted"/>
<dbReference type="KEGG" id="mhi:Mhar_1350"/>
<dbReference type="InterPro" id="IPR011008">
    <property type="entry name" value="Dimeric_a/b-barrel"/>
</dbReference>
<dbReference type="AlphaFoldDB" id="G7WNV5"/>
<dbReference type="GeneID" id="12510520"/>
<name>G7WNV5_METH6</name>
<dbReference type="SUPFAM" id="SSF54909">
    <property type="entry name" value="Dimeric alpha+beta barrel"/>
    <property type="match status" value="1"/>
</dbReference>
<dbReference type="STRING" id="1110509.Mhar_1350"/>
<evidence type="ECO:0000313" key="1">
    <source>
        <dbReference type="EMBL" id="AET64715.1"/>
    </source>
</evidence>
<dbReference type="HOGENOM" id="CLU_2056052_0_0_2"/>
<gene>
    <name evidence="1" type="ordered locus">Mhar_1350</name>
</gene>
<dbReference type="Pfam" id="PF08803">
    <property type="entry name" value="ydhR"/>
    <property type="match status" value="1"/>
</dbReference>
<dbReference type="Proteomes" id="UP000005877">
    <property type="component" value="Chromosome"/>
</dbReference>
<dbReference type="InterPro" id="IPR014910">
    <property type="entry name" value="YdhR"/>
</dbReference>
<reference evidence="1 2" key="1">
    <citation type="journal article" date="2012" name="PLoS ONE">
        <title>The genome characteristics and predicted function of methyl-group oxidation pathway in the obligate aceticlastic methanogens, Methanosaeta spp.</title>
        <authorList>
            <person name="Zhu J."/>
            <person name="Zheng H."/>
            <person name="Ai G."/>
            <person name="Zhang G."/>
            <person name="Liu D."/>
            <person name="Liu X."/>
            <person name="Dong X."/>
        </authorList>
    </citation>
    <scope>NUCLEOTIDE SEQUENCE [LARGE SCALE GENOMIC DNA]</scope>
    <source>
        <strain evidence="1 2">6Ac</strain>
    </source>
</reference>
<dbReference type="PATRIC" id="fig|1110509.7.peg.1500"/>
<dbReference type="EMBL" id="CP003117">
    <property type="protein sequence ID" value="AET64715.1"/>
    <property type="molecule type" value="Genomic_DNA"/>
</dbReference>
<dbReference type="RefSeq" id="WP_014586900.1">
    <property type="nucleotide sequence ID" value="NC_017527.1"/>
</dbReference>
<keyword evidence="2" id="KW-1185">Reference proteome</keyword>
<accession>G7WNV5</accession>
<evidence type="ECO:0008006" key="3">
    <source>
        <dbReference type="Google" id="ProtNLM"/>
    </source>
</evidence>
<sequence length="119" mass="13948">MVSEKKALWVVFRPRDPENVEAMREKFLISYEAFREMPGLYSKVWWSDPERGEWGALYIFRTEEELQEYLRSDRWRKKIPEKYGYKPEVVAVLDVGAILCKEAVVEGEGSWLSEPKAGG</sequence>
<dbReference type="Gene3D" id="3.30.70.100">
    <property type="match status" value="1"/>
</dbReference>
<organism evidence="1 2">
    <name type="scientific">Methanothrix harundinacea (strain 6Ac)</name>
    <name type="common">Methanosaeta harundinacea</name>
    <dbReference type="NCBI Taxonomy" id="1110509"/>
    <lineage>
        <taxon>Archaea</taxon>
        <taxon>Methanobacteriati</taxon>
        <taxon>Methanobacteriota</taxon>
        <taxon>Stenosarchaea group</taxon>
        <taxon>Methanomicrobia</taxon>
        <taxon>Methanotrichales</taxon>
        <taxon>Methanotrichaceae</taxon>
        <taxon>Methanothrix</taxon>
    </lineage>
</organism>
<protein>
    <recommendedName>
        <fullName evidence="3">Mono-oxygenase ydhR</fullName>
    </recommendedName>
</protein>